<dbReference type="WBParaSite" id="Hba_03571">
    <property type="protein sequence ID" value="Hba_03571"/>
    <property type="gene ID" value="Hba_03571"/>
</dbReference>
<protein>
    <submittedName>
        <fullName evidence="2">2-phospho-L-lactate transferase</fullName>
    </submittedName>
</protein>
<dbReference type="AlphaFoldDB" id="A0A1I7WF73"/>
<reference evidence="2" key="1">
    <citation type="submission" date="2016-11" db="UniProtKB">
        <authorList>
            <consortium name="WormBaseParasite"/>
        </authorList>
    </citation>
    <scope>IDENTIFICATION</scope>
</reference>
<evidence type="ECO:0000313" key="2">
    <source>
        <dbReference type="WBParaSite" id="Hba_03571"/>
    </source>
</evidence>
<keyword evidence="1" id="KW-1185">Reference proteome</keyword>
<proteinExistence type="predicted"/>
<name>A0A1I7WF73_HETBA</name>
<evidence type="ECO:0000313" key="1">
    <source>
        <dbReference type="Proteomes" id="UP000095283"/>
    </source>
</evidence>
<accession>A0A1I7WF73</accession>
<dbReference type="Proteomes" id="UP000095283">
    <property type="component" value="Unplaced"/>
</dbReference>
<organism evidence="1 2">
    <name type="scientific">Heterorhabditis bacteriophora</name>
    <name type="common">Entomopathogenic nematode worm</name>
    <dbReference type="NCBI Taxonomy" id="37862"/>
    <lineage>
        <taxon>Eukaryota</taxon>
        <taxon>Metazoa</taxon>
        <taxon>Ecdysozoa</taxon>
        <taxon>Nematoda</taxon>
        <taxon>Chromadorea</taxon>
        <taxon>Rhabditida</taxon>
        <taxon>Rhabditina</taxon>
        <taxon>Rhabditomorpha</taxon>
        <taxon>Strongyloidea</taxon>
        <taxon>Heterorhabditidae</taxon>
        <taxon>Heterorhabditis</taxon>
    </lineage>
</organism>
<sequence length="59" mass="6466">MEYIINPRNLILGCGRGTHIPGFSEKAACSSGVWPVTIMSSSSIRSADHRIHDLLENAR</sequence>